<dbReference type="SUPFAM" id="SSF51445">
    <property type="entry name" value="(Trans)glycosidases"/>
    <property type="match status" value="1"/>
</dbReference>
<gene>
    <name evidence="10" type="ORF">DXD04_10390</name>
</gene>
<name>A0A3E4MYC3_9BACT</name>
<evidence type="ECO:0000256" key="5">
    <source>
        <dbReference type="ARBA" id="ARBA00023295"/>
    </source>
</evidence>
<evidence type="ECO:0000313" key="10">
    <source>
        <dbReference type="EMBL" id="RGK54737.1"/>
    </source>
</evidence>
<dbReference type="Gene3D" id="2.60.120.260">
    <property type="entry name" value="Galactose-binding domain-like"/>
    <property type="match status" value="1"/>
</dbReference>
<dbReference type="Pfam" id="PF00728">
    <property type="entry name" value="Glyco_hydro_20"/>
    <property type="match status" value="1"/>
</dbReference>
<feature type="active site" description="Proton donor" evidence="6">
    <location>
        <position position="331"/>
    </location>
</feature>
<feature type="domain" description="Beta-hexosaminidase bacterial type N-terminal" evidence="9">
    <location>
        <begin position="33"/>
        <end position="155"/>
    </location>
</feature>
<feature type="chain" id="PRO_5017730419" description="beta-N-acetylhexosaminidase" evidence="7">
    <location>
        <begin position="28"/>
        <end position="693"/>
    </location>
</feature>
<reference evidence="10 11" key="1">
    <citation type="submission" date="2018-08" db="EMBL/GenBank/DDBJ databases">
        <title>A genome reference for cultivated species of the human gut microbiota.</title>
        <authorList>
            <person name="Zou Y."/>
            <person name="Xue W."/>
            <person name="Luo G."/>
        </authorList>
    </citation>
    <scope>NUCLEOTIDE SEQUENCE [LARGE SCALE GENOMIC DNA]</scope>
    <source>
        <strain evidence="10 11">TF10-3AC</strain>
    </source>
</reference>
<dbReference type="SUPFAM" id="SSF49785">
    <property type="entry name" value="Galactose-binding domain-like"/>
    <property type="match status" value="1"/>
</dbReference>
<feature type="domain" description="Glycoside hydrolase family 20 catalytic" evidence="8">
    <location>
        <begin position="158"/>
        <end position="500"/>
    </location>
</feature>
<dbReference type="EC" id="3.2.1.52" evidence="3"/>
<evidence type="ECO:0000256" key="7">
    <source>
        <dbReference type="SAM" id="SignalP"/>
    </source>
</evidence>
<accession>A0A3E4MYC3</accession>
<dbReference type="GO" id="GO:0004563">
    <property type="term" value="F:beta-N-acetylhexosaminidase activity"/>
    <property type="evidence" value="ECO:0007669"/>
    <property type="project" value="UniProtKB-EC"/>
</dbReference>
<comment type="catalytic activity">
    <reaction evidence="1">
        <text>Hydrolysis of terminal non-reducing N-acetyl-D-hexosamine residues in N-acetyl-beta-D-hexosaminides.</text>
        <dbReference type="EC" id="3.2.1.52"/>
    </reaction>
</comment>
<dbReference type="InterPro" id="IPR008979">
    <property type="entry name" value="Galactose-bd-like_sf"/>
</dbReference>
<dbReference type="Proteomes" id="UP000260862">
    <property type="component" value="Unassembled WGS sequence"/>
</dbReference>
<dbReference type="AlphaFoldDB" id="A0A3E4MYC3"/>
<dbReference type="GO" id="GO:0005975">
    <property type="term" value="P:carbohydrate metabolic process"/>
    <property type="evidence" value="ECO:0007669"/>
    <property type="project" value="InterPro"/>
</dbReference>
<comment type="caution">
    <text evidence="10">The sequence shown here is derived from an EMBL/GenBank/DDBJ whole genome shotgun (WGS) entry which is preliminary data.</text>
</comment>
<keyword evidence="5" id="KW-0326">Glycosidase</keyword>
<evidence type="ECO:0000259" key="8">
    <source>
        <dbReference type="Pfam" id="PF00728"/>
    </source>
</evidence>
<dbReference type="GO" id="GO:0030203">
    <property type="term" value="P:glycosaminoglycan metabolic process"/>
    <property type="evidence" value="ECO:0007669"/>
    <property type="project" value="TreeGrafter"/>
</dbReference>
<evidence type="ECO:0000259" key="9">
    <source>
        <dbReference type="Pfam" id="PF02838"/>
    </source>
</evidence>
<dbReference type="InterPro" id="IPR015883">
    <property type="entry name" value="Glyco_hydro_20_cat"/>
</dbReference>
<dbReference type="InterPro" id="IPR025705">
    <property type="entry name" value="Beta_hexosaminidase_sua/sub"/>
</dbReference>
<evidence type="ECO:0000256" key="4">
    <source>
        <dbReference type="ARBA" id="ARBA00022801"/>
    </source>
</evidence>
<protein>
    <recommendedName>
        <fullName evidence="3">beta-N-acetylhexosaminidase</fullName>
        <ecNumber evidence="3">3.2.1.52</ecNumber>
    </recommendedName>
</protein>
<dbReference type="PANTHER" id="PTHR22600:SF57">
    <property type="entry name" value="BETA-N-ACETYLHEXOSAMINIDASE"/>
    <property type="match status" value="1"/>
</dbReference>
<evidence type="ECO:0000256" key="2">
    <source>
        <dbReference type="ARBA" id="ARBA00006285"/>
    </source>
</evidence>
<comment type="similarity">
    <text evidence="2">Belongs to the glycosyl hydrolase 20 family.</text>
</comment>
<dbReference type="InterPro" id="IPR015882">
    <property type="entry name" value="HEX_bac_N"/>
</dbReference>
<dbReference type="Pfam" id="PF02838">
    <property type="entry name" value="Glyco_hydro_20b"/>
    <property type="match status" value="1"/>
</dbReference>
<dbReference type="Gene3D" id="3.30.379.10">
    <property type="entry name" value="Chitobiase/beta-hexosaminidase domain 2-like"/>
    <property type="match status" value="1"/>
</dbReference>
<keyword evidence="7" id="KW-0732">Signal</keyword>
<dbReference type="Gene3D" id="3.20.20.80">
    <property type="entry name" value="Glycosidases"/>
    <property type="match status" value="1"/>
</dbReference>
<dbReference type="InterPro" id="IPR017853">
    <property type="entry name" value="GH"/>
</dbReference>
<dbReference type="PRINTS" id="PR00738">
    <property type="entry name" value="GLHYDRLASE20"/>
</dbReference>
<dbReference type="InterPro" id="IPR029018">
    <property type="entry name" value="Hex-like_dom2"/>
</dbReference>
<evidence type="ECO:0000313" key="11">
    <source>
        <dbReference type="Proteomes" id="UP000260862"/>
    </source>
</evidence>
<evidence type="ECO:0000256" key="6">
    <source>
        <dbReference type="PIRSR" id="PIRSR625705-1"/>
    </source>
</evidence>
<dbReference type="GO" id="GO:0016020">
    <property type="term" value="C:membrane"/>
    <property type="evidence" value="ECO:0007669"/>
    <property type="project" value="TreeGrafter"/>
</dbReference>
<dbReference type="EMBL" id="QSQT01000018">
    <property type="protein sequence ID" value="RGK54737.1"/>
    <property type="molecule type" value="Genomic_DNA"/>
</dbReference>
<dbReference type="SUPFAM" id="SSF55545">
    <property type="entry name" value="beta-N-acetylhexosaminidase-like domain"/>
    <property type="match status" value="1"/>
</dbReference>
<keyword evidence="11" id="KW-1185">Reference proteome</keyword>
<keyword evidence="4" id="KW-0378">Hydrolase</keyword>
<evidence type="ECO:0000256" key="1">
    <source>
        <dbReference type="ARBA" id="ARBA00001231"/>
    </source>
</evidence>
<sequence length="693" mass="78533">MHIKIIDKMKSLLFLYFCVAMAFSAMASSVSDTYVIPNPQQMVCGDGHFVLRAQASFSCNLTGTDKDDFVSYVSNSPLSLTYKKKGKADITFKLVSPENAKMKEEAYRLKVTKKGIQAEATSASGLFYAFQSIVQLARESGNGTYRLPEVTIEDAPRFSYRGMHLDVSRHFYTKEFVKKQIDALARYKLNRFHWHLTDGAGWRIEIKKYPELTRETAYRPFPDWKSWWNGGRTYCRQDALGASGGYYTQEDVKEIVEYARQRHITVIPEIEMPAHSEEVLAALPQLACGGDLKPGGEFCPGKELTYEFLTNVLKEVMELFPSEYIHIGGDEASTNHWKQCPDCQALMKAEGMKEEGELQEYLVSRIEKFLKENGRKMIGWDEILTGELDETSAVTVWRGEDKGAESVKRGLRTILSPGAYCYFDSYQDAPRTQPEAIGGYLPLEKVYSYEPITEAFPADKLDCVWGVQGNVWTEYIPTPEHAEYMIYPRLLALAEVAWTNPEQKDWKRFHAEALQEVKVLNSMGYHTFDLQNEVGNRPVALSVDNHLAKGKKVEYVRPYSDSYPAGGESALTNGIHGGWVYTDQRWQGFLGKGADVIVDLEKSQPIQQLSIDFMQLRGPGVFLPQKVSFLISNDGKEYTLLKTITTTLPITDEQLTIQTYDWTGSCEARYVRVQADINPEAGGFLFTDEFVVK</sequence>
<dbReference type="PANTHER" id="PTHR22600">
    <property type="entry name" value="BETA-HEXOSAMINIDASE"/>
    <property type="match status" value="1"/>
</dbReference>
<organism evidence="10 11">
    <name type="scientific">Phocaeicola plebeius</name>
    <dbReference type="NCBI Taxonomy" id="310297"/>
    <lineage>
        <taxon>Bacteria</taxon>
        <taxon>Pseudomonadati</taxon>
        <taxon>Bacteroidota</taxon>
        <taxon>Bacteroidia</taxon>
        <taxon>Bacteroidales</taxon>
        <taxon>Bacteroidaceae</taxon>
        <taxon>Phocaeicola</taxon>
    </lineage>
</organism>
<feature type="signal peptide" evidence="7">
    <location>
        <begin position="1"/>
        <end position="27"/>
    </location>
</feature>
<evidence type="ECO:0000256" key="3">
    <source>
        <dbReference type="ARBA" id="ARBA00012663"/>
    </source>
</evidence>
<dbReference type="CDD" id="cd06563">
    <property type="entry name" value="GH20_chitobiase-like"/>
    <property type="match status" value="1"/>
</dbReference>
<proteinExistence type="inferred from homology"/>